<name>A0ABT5AC69_9CYAN</name>
<keyword evidence="3" id="KW-1185">Reference proteome</keyword>
<dbReference type="Pfam" id="PF12728">
    <property type="entry name" value="HTH_17"/>
    <property type="match status" value="1"/>
</dbReference>
<evidence type="ECO:0000313" key="3">
    <source>
        <dbReference type="Proteomes" id="UP001212123"/>
    </source>
</evidence>
<dbReference type="EMBL" id="JAQMTU010000124">
    <property type="protein sequence ID" value="MDB9488681.1"/>
    <property type="molecule type" value="Genomic_DNA"/>
</dbReference>
<reference evidence="2 3" key="1">
    <citation type="submission" date="2023-01" db="EMBL/GenBank/DDBJ databases">
        <title>Genomes from the Australian National Cyanobacteria Reference Collection.</title>
        <authorList>
            <person name="Willis A."/>
            <person name="Lee E.M.F."/>
        </authorList>
    </citation>
    <scope>NUCLEOTIDE SEQUENCE [LARGE SCALE GENOMIC DNA]</scope>
    <source>
        <strain evidence="2 3">CS-537/01</strain>
    </source>
</reference>
<feature type="domain" description="Helix-turn-helix" evidence="1">
    <location>
        <begin position="9"/>
        <end position="56"/>
    </location>
</feature>
<dbReference type="GeneID" id="78011328"/>
<gene>
    <name evidence="2" type="ORF">PN492_19365</name>
</gene>
<comment type="caution">
    <text evidence="2">The sequence shown here is derived from an EMBL/GenBank/DDBJ whole genome shotgun (WGS) entry which is preliminary data.</text>
</comment>
<sequence length="99" mass="11300">MSQITLPEVLTIDEVAEYLRLPQEAVIRQTLLGNIPGQKIENNWRFLKVAIDEWLSSPSHRYILIQQAGTFADDDSLADLRASIYEARGRAEVDEDEEI</sequence>
<proteinExistence type="predicted"/>
<dbReference type="Proteomes" id="UP001212123">
    <property type="component" value="Unassembled WGS sequence"/>
</dbReference>
<protein>
    <submittedName>
        <fullName evidence="2">Helix-turn-helix domain-containing protein</fullName>
    </submittedName>
</protein>
<evidence type="ECO:0000313" key="2">
    <source>
        <dbReference type="EMBL" id="MDB9488681.1"/>
    </source>
</evidence>
<accession>A0ABT5AC69</accession>
<dbReference type="RefSeq" id="WP_028083851.1">
    <property type="nucleotide sequence ID" value="NZ_JAQMTU010000124.1"/>
</dbReference>
<organism evidence="2 3">
    <name type="scientific">Dolichospermum circinale CS-537/01</name>
    <dbReference type="NCBI Taxonomy" id="3021739"/>
    <lineage>
        <taxon>Bacteria</taxon>
        <taxon>Bacillati</taxon>
        <taxon>Cyanobacteriota</taxon>
        <taxon>Cyanophyceae</taxon>
        <taxon>Nostocales</taxon>
        <taxon>Aphanizomenonaceae</taxon>
        <taxon>Dolichospermum</taxon>
        <taxon>Dolichospermum circinale</taxon>
    </lineage>
</organism>
<evidence type="ECO:0000259" key="1">
    <source>
        <dbReference type="Pfam" id="PF12728"/>
    </source>
</evidence>
<dbReference type="InterPro" id="IPR041657">
    <property type="entry name" value="HTH_17"/>
</dbReference>